<dbReference type="AlphaFoldDB" id="A0A1J1LR70"/>
<keyword evidence="1" id="KW-0812">Transmembrane</keyword>
<reference evidence="3" key="1">
    <citation type="submission" date="2015-10" db="EMBL/GenBank/DDBJ databases">
        <authorList>
            <person name="Regsiter A."/>
            <person name="william w."/>
        </authorList>
    </citation>
    <scope>NUCLEOTIDE SEQUENCE [LARGE SCALE GENOMIC DNA]</scope>
</reference>
<keyword evidence="1" id="KW-1133">Transmembrane helix</keyword>
<gene>
    <name evidence="2" type="ORF">PL9214640347</name>
</gene>
<proteinExistence type="predicted"/>
<dbReference type="Proteomes" id="UP000184315">
    <property type="component" value="Unassembled WGS sequence"/>
</dbReference>
<dbReference type="OrthoDB" id="529979at2"/>
<name>A0A1J1LR70_9CYAN</name>
<accession>A0A1J1LR70</accession>
<feature type="transmembrane region" description="Helical" evidence="1">
    <location>
        <begin position="62"/>
        <end position="82"/>
    </location>
</feature>
<evidence type="ECO:0000313" key="2">
    <source>
        <dbReference type="EMBL" id="CUR34340.1"/>
    </source>
</evidence>
<dbReference type="EMBL" id="CZDF01000171">
    <property type="protein sequence ID" value="CUR34340.1"/>
    <property type="molecule type" value="Genomic_DNA"/>
</dbReference>
<organism evidence="2 3">
    <name type="scientific">Planktothrix tepida PCC 9214</name>
    <dbReference type="NCBI Taxonomy" id="671072"/>
    <lineage>
        <taxon>Bacteria</taxon>
        <taxon>Bacillati</taxon>
        <taxon>Cyanobacteriota</taxon>
        <taxon>Cyanophyceae</taxon>
        <taxon>Oscillatoriophycideae</taxon>
        <taxon>Oscillatoriales</taxon>
        <taxon>Microcoleaceae</taxon>
        <taxon>Planktothrix</taxon>
    </lineage>
</organism>
<keyword evidence="3" id="KW-1185">Reference proteome</keyword>
<protein>
    <submittedName>
        <fullName evidence="2">Uncharacterized protein</fullName>
    </submittedName>
</protein>
<evidence type="ECO:0000313" key="3">
    <source>
        <dbReference type="Proteomes" id="UP000184315"/>
    </source>
</evidence>
<evidence type="ECO:0000256" key="1">
    <source>
        <dbReference type="SAM" id="Phobius"/>
    </source>
</evidence>
<dbReference type="STRING" id="671072.PL9214640347"/>
<dbReference type="RefSeq" id="WP_072720792.1">
    <property type="nucleotide sequence ID" value="NZ_LN889812.1"/>
</dbReference>
<keyword evidence="1" id="KW-0472">Membrane</keyword>
<sequence>MLLICPGIHEIELTECFLNEIIENWKEQEQLGKLLIFPTQKYPAYSSLDIYNFIQQNTPKSAIIIISFSAGVVGAIGAALAWEQFGGKIKAFIAIDGWGVPLVGNFPIYRISHDYFTHWSSALLGSGNESFYADPAVEHLELWRSPQTTKGWWNNETSTGLKTATPTTATLFIQNILKSSLLI</sequence>